<protein>
    <submittedName>
        <fullName evidence="4">Uncharacterized protein</fullName>
    </submittedName>
</protein>
<evidence type="ECO:0000259" key="3">
    <source>
        <dbReference type="Pfam" id="PF25043"/>
    </source>
</evidence>
<dbReference type="SUPFAM" id="SSF53300">
    <property type="entry name" value="vWA-like"/>
    <property type="match status" value="1"/>
</dbReference>
<dbReference type="InterPro" id="IPR011205">
    <property type="entry name" value="UCP015417_vWA"/>
</dbReference>
<dbReference type="Pfam" id="PF25043">
    <property type="entry name" value="DUF7788"/>
    <property type="match status" value="1"/>
</dbReference>
<dbReference type="PANTHER" id="PTHR31373">
    <property type="entry name" value="OS06G0652100 PROTEIN"/>
    <property type="match status" value="1"/>
</dbReference>
<dbReference type="InterPro" id="IPR058580">
    <property type="entry name" value="DUF2828"/>
</dbReference>
<dbReference type="PANTHER" id="PTHR31373:SF27">
    <property type="entry name" value="TROVE DOMAIN-CONTAINING PROTEIN"/>
    <property type="match status" value="1"/>
</dbReference>
<dbReference type="Gene3D" id="3.40.50.410">
    <property type="entry name" value="von Willebrand factor, type A domain"/>
    <property type="match status" value="1"/>
</dbReference>
<sequence>VVPSTCSFTVVDYLRQAWCFDPSTTLKLICNLRGVRGTGKSDKESFYTSALWLHKNHPRTLARNVKVMVEFRCFKDLVEILYRLMEGESVREDARNEKYLYSSSSDEEEDAAVAKPGAADEVEVAEQRLPREVRVAQNKAKVDAVKAKARELRKEKELNKAKRALERYSNDPAYRFLHNCVADDMQLYKAGEFGKNGLASKWCPSIDSSYDKCTLICESIARRVFPRDSYPEYEGTEEARYVYLVRDRLRKQVLELPEVYMSANQWGAFRFGSRKFKMQWERMVNDMSKNGKLNNCIAVCDVSGSMSGTPMEVCVAIGLLISELSEEPWKGKVITFSAEPQLHLIKGNSLLEKTQFVRKIDWGGNTNFQVVFDRILQVAVHGNLREDHMIKKVIVFSDMEFDQATGLAYLHMDDPYSNNTDPVDSDCHSSDVESDEYLYGDSDDDVYSSSSMLTELKQRKSTSRKGSKQRWYADSDGQSVDHCLDKIVDQPKTPKQQAWDSDYEVIVRKFREKGFNEVPEIVFWNLRDSKAIPVNAQQTGVALVSGFSKNMAKLFLEGGEFTKKERKNPADVMEQAISGELYQKLI</sequence>
<evidence type="ECO:0000256" key="1">
    <source>
        <dbReference type="SAM" id="Coils"/>
    </source>
</evidence>
<dbReference type="CDD" id="cd00198">
    <property type="entry name" value="vWFA"/>
    <property type="match status" value="1"/>
</dbReference>
<dbReference type="Pfam" id="PF11443">
    <property type="entry name" value="DUF2828"/>
    <property type="match status" value="1"/>
</dbReference>
<dbReference type="AlphaFoldDB" id="A0A9Q0J2N7"/>
<reference evidence="4" key="2">
    <citation type="journal article" date="2023" name="Plants (Basel)">
        <title>Annotation of the Turnera subulata (Passifloraceae) Draft Genome Reveals the S-Locus Evolved after the Divergence of Turneroideae from Passifloroideae in a Stepwise Manner.</title>
        <authorList>
            <person name="Henning P.M."/>
            <person name="Roalson E.H."/>
            <person name="Mir W."/>
            <person name="McCubbin A.G."/>
            <person name="Shore J.S."/>
        </authorList>
    </citation>
    <scope>NUCLEOTIDE SEQUENCE</scope>
    <source>
        <strain evidence="4">F60SS</strain>
    </source>
</reference>
<feature type="non-terminal residue" evidence="4">
    <location>
        <position position="1"/>
    </location>
</feature>
<evidence type="ECO:0000313" key="4">
    <source>
        <dbReference type="EMBL" id="KAJ4826138.1"/>
    </source>
</evidence>
<dbReference type="EMBL" id="JAKUCV010006736">
    <property type="protein sequence ID" value="KAJ4826138.1"/>
    <property type="molecule type" value="Genomic_DNA"/>
</dbReference>
<reference evidence="4" key="1">
    <citation type="submission" date="2022-02" db="EMBL/GenBank/DDBJ databases">
        <authorList>
            <person name="Henning P.M."/>
            <person name="McCubbin A.G."/>
            <person name="Shore J.S."/>
        </authorList>
    </citation>
    <scope>NUCLEOTIDE SEQUENCE</scope>
    <source>
        <strain evidence="4">F60SS</strain>
        <tissue evidence="4">Leaves</tissue>
    </source>
</reference>
<evidence type="ECO:0000259" key="2">
    <source>
        <dbReference type="Pfam" id="PF11443"/>
    </source>
</evidence>
<feature type="non-terminal residue" evidence="4">
    <location>
        <position position="586"/>
    </location>
</feature>
<name>A0A9Q0J2N7_9ROSI</name>
<proteinExistence type="predicted"/>
<feature type="domain" description="DUF2828" evidence="2">
    <location>
        <begin position="3"/>
        <end position="271"/>
    </location>
</feature>
<keyword evidence="1" id="KW-0175">Coiled coil</keyword>
<feature type="coiled-coil region" evidence="1">
    <location>
        <begin position="135"/>
        <end position="171"/>
    </location>
</feature>
<keyword evidence="5" id="KW-1185">Reference proteome</keyword>
<gene>
    <name evidence="4" type="ORF">Tsubulata_021886</name>
</gene>
<dbReference type="InterPro" id="IPR056690">
    <property type="entry name" value="DUF7788"/>
</dbReference>
<accession>A0A9Q0J2N7</accession>
<dbReference type="OrthoDB" id="1149618at2759"/>
<evidence type="ECO:0000313" key="5">
    <source>
        <dbReference type="Proteomes" id="UP001141552"/>
    </source>
</evidence>
<comment type="caution">
    <text evidence="4">The sequence shown here is derived from an EMBL/GenBank/DDBJ whole genome shotgun (WGS) entry which is preliminary data.</text>
</comment>
<dbReference type="Proteomes" id="UP001141552">
    <property type="component" value="Unassembled WGS sequence"/>
</dbReference>
<organism evidence="4 5">
    <name type="scientific">Turnera subulata</name>
    <dbReference type="NCBI Taxonomy" id="218843"/>
    <lineage>
        <taxon>Eukaryota</taxon>
        <taxon>Viridiplantae</taxon>
        <taxon>Streptophyta</taxon>
        <taxon>Embryophyta</taxon>
        <taxon>Tracheophyta</taxon>
        <taxon>Spermatophyta</taxon>
        <taxon>Magnoliopsida</taxon>
        <taxon>eudicotyledons</taxon>
        <taxon>Gunneridae</taxon>
        <taxon>Pentapetalae</taxon>
        <taxon>rosids</taxon>
        <taxon>fabids</taxon>
        <taxon>Malpighiales</taxon>
        <taxon>Passifloraceae</taxon>
        <taxon>Turnera</taxon>
    </lineage>
</organism>
<dbReference type="PIRSF" id="PIRSF015417">
    <property type="entry name" value="T31B5_30_vWA"/>
    <property type="match status" value="1"/>
</dbReference>
<feature type="domain" description="DUF7788" evidence="3">
    <location>
        <begin position="295"/>
        <end position="569"/>
    </location>
</feature>
<dbReference type="InterPro" id="IPR036465">
    <property type="entry name" value="vWFA_dom_sf"/>
</dbReference>